<dbReference type="AlphaFoldDB" id="A0A0A1XSL4"/>
<accession>A0A0A1XSL4</accession>
<gene>
    <name evidence="1" type="ORF">g.33505</name>
</gene>
<organism evidence="1">
    <name type="scientific">Zeugodacus cucurbitae</name>
    <name type="common">Melon fruit fly</name>
    <name type="synonym">Bactrocera cucurbitae</name>
    <dbReference type="NCBI Taxonomy" id="28588"/>
    <lineage>
        <taxon>Eukaryota</taxon>
        <taxon>Metazoa</taxon>
        <taxon>Ecdysozoa</taxon>
        <taxon>Arthropoda</taxon>
        <taxon>Hexapoda</taxon>
        <taxon>Insecta</taxon>
        <taxon>Pterygota</taxon>
        <taxon>Neoptera</taxon>
        <taxon>Endopterygota</taxon>
        <taxon>Diptera</taxon>
        <taxon>Brachycera</taxon>
        <taxon>Muscomorpha</taxon>
        <taxon>Tephritoidea</taxon>
        <taxon>Tephritidae</taxon>
        <taxon>Zeugodacus</taxon>
        <taxon>Zeugodacus</taxon>
    </lineage>
</organism>
<reference evidence="1" key="1">
    <citation type="submission" date="2014-11" db="EMBL/GenBank/DDBJ databases">
        <authorList>
            <person name="Geib S."/>
        </authorList>
    </citation>
    <scope>NUCLEOTIDE SEQUENCE</scope>
</reference>
<evidence type="ECO:0000313" key="1">
    <source>
        <dbReference type="EMBL" id="JAD13543.1"/>
    </source>
</evidence>
<proteinExistence type="predicted"/>
<sequence>MNFKIRISSCTIMPTMIDTMTPLSRHLCTKLMLHSGKYYSALSRRRHSPFIYCMYYSSDIDTACPSGYPPTSVAIVYNAMVRIWLSLRTCHGLLRLRGVITQGGNSKR</sequence>
<protein>
    <submittedName>
        <fullName evidence="1">Uncharacterized protein</fullName>
    </submittedName>
</protein>
<name>A0A0A1XSL4_ZEUCU</name>
<dbReference type="EMBL" id="GBXI01000749">
    <property type="protein sequence ID" value="JAD13543.1"/>
    <property type="molecule type" value="Transcribed_RNA"/>
</dbReference>
<reference evidence="1" key="2">
    <citation type="journal article" date="2015" name="Gigascience">
        <title>Reconstructing a comprehensive transcriptome assembly of a white-pupal translocated strain of the pest fruit fly Bactrocera cucurbitae.</title>
        <authorList>
            <person name="Sim S.B."/>
            <person name="Calla B."/>
            <person name="Hall B."/>
            <person name="DeRego T."/>
            <person name="Geib S.M."/>
        </authorList>
    </citation>
    <scope>NUCLEOTIDE SEQUENCE</scope>
</reference>